<reference evidence="2" key="1">
    <citation type="journal article" date="2014" name="Int. J. Syst. Evol. Microbiol.">
        <title>Complete genome sequence of Corynebacterium casei LMG S-19264T (=DSM 44701T), isolated from a smear-ripened cheese.</title>
        <authorList>
            <consortium name="US DOE Joint Genome Institute (JGI-PGF)"/>
            <person name="Walter F."/>
            <person name="Albersmeier A."/>
            <person name="Kalinowski J."/>
            <person name="Ruckert C."/>
        </authorList>
    </citation>
    <scope>NUCLEOTIDE SEQUENCE</scope>
    <source>
        <strain evidence="2">JCM 4988</strain>
    </source>
</reference>
<reference evidence="2" key="2">
    <citation type="submission" date="2020-09" db="EMBL/GenBank/DDBJ databases">
        <authorList>
            <person name="Sun Q."/>
            <person name="Ohkuma M."/>
        </authorList>
    </citation>
    <scope>NUCLEOTIDE SEQUENCE</scope>
    <source>
        <strain evidence="2">JCM 4988</strain>
    </source>
</reference>
<dbReference type="EMBL" id="BMWG01000024">
    <property type="protein sequence ID" value="GGZ55063.1"/>
    <property type="molecule type" value="Genomic_DNA"/>
</dbReference>
<sequence length="67" mass="6996">MVGRLSLGRHGEAEADADGAVSVPGEKGREGDWAPTLCLLGKVYTTRFLMVFPLAIASINHKAGSGL</sequence>
<comment type="caution">
    <text evidence="2">The sequence shown here is derived from an EMBL/GenBank/DDBJ whole genome shotgun (WGS) entry which is preliminary data.</text>
</comment>
<evidence type="ECO:0000313" key="2">
    <source>
        <dbReference type="EMBL" id="GGZ55063.1"/>
    </source>
</evidence>
<dbReference type="Proteomes" id="UP000630936">
    <property type="component" value="Unassembled WGS sequence"/>
</dbReference>
<dbReference type="AlphaFoldDB" id="A0A918V0X6"/>
<accession>A0A918V0X6</accession>
<protein>
    <submittedName>
        <fullName evidence="2">Uncharacterized protein</fullName>
    </submittedName>
</protein>
<gene>
    <name evidence="2" type="ORF">GCM10010387_56470</name>
</gene>
<feature type="region of interest" description="Disordered" evidence="1">
    <location>
        <begin position="1"/>
        <end position="29"/>
    </location>
</feature>
<evidence type="ECO:0000256" key="1">
    <source>
        <dbReference type="SAM" id="MobiDB-lite"/>
    </source>
</evidence>
<keyword evidence="3" id="KW-1185">Reference proteome</keyword>
<organism evidence="2 3">
    <name type="scientific">Streptomyces inusitatus</name>
    <dbReference type="NCBI Taxonomy" id="68221"/>
    <lineage>
        <taxon>Bacteria</taxon>
        <taxon>Bacillati</taxon>
        <taxon>Actinomycetota</taxon>
        <taxon>Actinomycetes</taxon>
        <taxon>Kitasatosporales</taxon>
        <taxon>Streptomycetaceae</taxon>
        <taxon>Streptomyces</taxon>
    </lineage>
</organism>
<name>A0A918V0X6_9ACTN</name>
<proteinExistence type="predicted"/>
<evidence type="ECO:0000313" key="3">
    <source>
        <dbReference type="Proteomes" id="UP000630936"/>
    </source>
</evidence>